<name>V2Y343_9FIRM</name>
<keyword evidence="2" id="KW-1185">Reference proteome</keyword>
<comment type="caution">
    <text evidence="1">The sequence shown here is derived from an EMBL/GenBank/DDBJ whole genome shotgun (WGS) entry which is preliminary data.</text>
</comment>
<accession>V2Y343</accession>
<gene>
    <name evidence="1" type="ORF">GCWU0000282_002910</name>
</gene>
<dbReference type="Proteomes" id="UP000018227">
    <property type="component" value="Unassembled WGS sequence"/>
</dbReference>
<sequence length="42" mass="4964">MYFEDFLLYMISVNKLGLNIVKNSRNCCGKTVFMIVYLGYVY</sequence>
<dbReference type="HOGENOM" id="CLU_3249012_0_0_9"/>
<dbReference type="STRING" id="592026.GCWU0000282_002910"/>
<dbReference type="EMBL" id="ACIL03000017">
    <property type="protein sequence ID" value="ESL02091.1"/>
    <property type="molecule type" value="Genomic_DNA"/>
</dbReference>
<evidence type="ECO:0000313" key="2">
    <source>
        <dbReference type="Proteomes" id="UP000018227"/>
    </source>
</evidence>
<reference evidence="1 2" key="1">
    <citation type="submission" date="2013-06" db="EMBL/GenBank/DDBJ databases">
        <authorList>
            <person name="Weinstock G."/>
            <person name="Sodergren E."/>
            <person name="Clifton S."/>
            <person name="Fulton L."/>
            <person name="Fulton B."/>
            <person name="Courtney L."/>
            <person name="Fronick C."/>
            <person name="Harrison M."/>
            <person name="Strong C."/>
            <person name="Farmer C."/>
            <person name="Delahaunty K."/>
            <person name="Markovic C."/>
            <person name="Hall O."/>
            <person name="Minx P."/>
            <person name="Tomlinson C."/>
            <person name="Mitreva M."/>
            <person name="Nelson J."/>
            <person name="Hou S."/>
            <person name="Wollam A."/>
            <person name="Pepin K.H."/>
            <person name="Johnson M."/>
            <person name="Bhonagiri V."/>
            <person name="Nash W.E."/>
            <person name="Warren W."/>
            <person name="Chinwalla A."/>
            <person name="Mardis E.R."/>
            <person name="Wilson R.K."/>
        </authorList>
    </citation>
    <scope>NUCLEOTIDE SEQUENCE [LARGE SCALE GENOMIC DNA]</scope>
    <source>
        <strain evidence="1 2">ATCC 51271</strain>
    </source>
</reference>
<organism evidence="1 2">
    <name type="scientific">Catonella morbi ATCC 51271</name>
    <dbReference type="NCBI Taxonomy" id="592026"/>
    <lineage>
        <taxon>Bacteria</taxon>
        <taxon>Bacillati</taxon>
        <taxon>Bacillota</taxon>
        <taxon>Clostridia</taxon>
        <taxon>Lachnospirales</taxon>
        <taxon>Lachnospiraceae</taxon>
        <taxon>Catonella</taxon>
    </lineage>
</organism>
<evidence type="ECO:0000313" key="1">
    <source>
        <dbReference type="EMBL" id="ESL02091.1"/>
    </source>
</evidence>
<protein>
    <submittedName>
        <fullName evidence="1">Uncharacterized protein</fullName>
    </submittedName>
</protein>
<proteinExistence type="predicted"/>
<dbReference type="AlphaFoldDB" id="V2Y343"/>